<feature type="compositionally biased region" description="Basic residues" evidence="1">
    <location>
        <begin position="252"/>
        <end position="262"/>
    </location>
</feature>
<evidence type="ECO:0000256" key="1">
    <source>
        <dbReference type="SAM" id="MobiDB-lite"/>
    </source>
</evidence>
<comment type="caution">
    <text evidence="2">The sequence shown here is derived from an EMBL/GenBank/DDBJ whole genome shotgun (WGS) entry which is preliminary data.</text>
</comment>
<organism evidence="2 3">
    <name type="scientific">Bugula neritina</name>
    <name type="common">Brown bryozoan</name>
    <name type="synonym">Sertularia neritina</name>
    <dbReference type="NCBI Taxonomy" id="10212"/>
    <lineage>
        <taxon>Eukaryota</taxon>
        <taxon>Metazoa</taxon>
        <taxon>Spiralia</taxon>
        <taxon>Lophotrochozoa</taxon>
        <taxon>Bryozoa</taxon>
        <taxon>Gymnolaemata</taxon>
        <taxon>Cheilostomatida</taxon>
        <taxon>Flustrina</taxon>
        <taxon>Buguloidea</taxon>
        <taxon>Bugulidae</taxon>
        <taxon>Bugula</taxon>
    </lineage>
</organism>
<dbReference type="GO" id="GO:0042796">
    <property type="term" value="P:snRNA transcription by RNA polymerase III"/>
    <property type="evidence" value="ECO:0007669"/>
    <property type="project" value="TreeGrafter"/>
</dbReference>
<sequence length="404" mass="45380">MTSRNQILAALKPGAGMKEDFNMFLHHFVEKKTLRYEDFAELWKELRMPYLFAGRVDAELREGVVFACSCAIAMFNSSNNIQTKICAIYLLYATYQTQCLYPKAKIRVTSPQFVALSNFVDEMAAEQHYDFVFVFTRLRMERAFLYVATPTIQGRLKKNQADVSKVRDLLPTSIVTTFSDLSLDLIEDLAAVNEEYYRVKCVATNPTETSTSEGVAVPATSPHPSVDLAKPEFIRDITRQLAQFDNWRKTGQLKKKVSRRRTSVSGVTTSESEGDNLSDSDSAPDVQENVGEKRRKIRDRAFGFVASDRRSTRYRKMVSESMKSPDEAVASASTQSPPKATRTQRKHKLTLLEMEDVTNTNTYLQTITAPSRKGKGKHHQKAKVQQVAASAVPVTHGMESGSDG</sequence>
<evidence type="ECO:0000313" key="3">
    <source>
        <dbReference type="Proteomes" id="UP000593567"/>
    </source>
</evidence>
<reference evidence="2" key="1">
    <citation type="submission" date="2020-06" db="EMBL/GenBank/DDBJ databases">
        <title>Draft genome of Bugula neritina, a colonial animal packing powerful symbionts and potential medicines.</title>
        <authorList>
            <person name="Rayko M."/>
        </authorList>
    </citation>
    <scope>NUCLEOTIDE SEQUENCE [LARGE SCALE GENOMIC DNA]</scope>
    <source>
        <strain evidence="2">Kwan_BN1</strain>
    </source>
</reference>
<dbReference type="GO" id="GO:0042795">
    <property type="term" value="P:snRNA transcription by RNA polymerase II"/>
    <property type="evidence" value="ECO:0007669"/>
    <property type="project" value="TreeGrafter"/>
</dbReference>
<evidence type="ECO:0000313" key="2">
    <source>
        <dbReference type="EMBL" id="KAF6018760.1"/>
    </source>
</evidence>
<protein>
    <submittedName>
        <fullName evidence="2">SNAPC1</fullName>
    </submittedName>
</protein>
<feature type="region of interest" description="Disordered" evidence="1">
    <location>
        <begin position="252"/>
        <end position="294"/>
    </location>
</feature>
<dbReference type="Pfam" id="PF09808">
    <property type="entry name" value="SNAPC1"/>
    <property type="match status" value="1"/>
</dbReference>
<keyword evidence="3" id="KW-1185">Reference proteome</keyword>
<dbReference type="Proteomes" id="UP000593567">
    <property type="component" value="Unassembled WGS sequence"/>
</dbReference>
<dbReference type="GO" id="GO:0019185">
    <property type="term" value="C:snRNA-activating protein complex"/>
    <property type="evidence" value="ECO:0007669"/>
    <property type="project" value="TreeGrafter"/>
</dbReference>
<dbReference type="InterPro" id="IPR019188">
    <property type="entry name" value="SNAPC1"/>
</dbReference>
<feature type="region of interest" description="Disordered" evidence="1">
    <location>
        <begin position="312"/>
        <end position="345"/>
    </location>
</feature>
<dbReference type="PANTHER" id="PTHR15131:SF3">
    <property type="entry name" value="SNRNA-ACTIVATING PROTEIN COMPLEX SUBUNIT 1"/>
    <property type="match status" value="1"/>
</dbReference>
<dbReference type="AlphaFoldDB" id="A0A7J7IY18"/>
<dbReference type="EMBL" id="VXIV02003278">
    <property type="protein sequence ID" value="KAF6018760.1"/>
    <property type="molecule type" value="Genomic_DNA"/>
</dbReference>
<gene>
    <name evidence="2" type="ORF">EB796_022932</name>
</gene>
<name>A0A7J7IY18_BUGNE</name>
<dbReference type="GO" id="GO:0043565">
    <property type="term" value="F:sequence-specific DNA binding"/>
    <property type="evidence" value="ECO:0007669"/>
    <property type="project" value="TreeGrafter"/>
</dbReference>
<proteinExistence type="predicted"/>
<dbReference type="PANTHER" id="PTHR15131">
    <property type="entry name" value="SMALL NUCLEAR RNA ACTIVATING COMPLEX, POLYPEPTIDE 1"/>
    <property type="match status" value="1"/>
</dbReference>
<dbReference type="OrthoDB" id="20127at2759"/>
<feature type="compositionally biased region" description="Basic residues" evidence="1">
    <location>
        <begin position="372"/>
        <end position="382"/>
    </location>
</feature>
<accession>A0A7J7IY18</accession>
<feature type="region of interest" description="Disordered" evidence="1">
    <location>
        <begin position="368"/>
        <end position="404"/>
    </location>
</feature>